<dbReference type="RefSeq" id="WP_068000221.1">
    <property type="nucleotide sequence ID" value="NZ_QQBC01000005.1"/>
</dbReference>
<feature type="domain" description="Gp28/Gp37-like" evidence="1">
    <location>
        <begin position="32"/>
        <end position="517"/>
    </location>
</feature>
<keyword evidence="3" id="KW-1185">Reference proteome</keyword>
<evidence type="ECO:0000259" key="1">
    <source>
        <dbReference type="Pfam" id="PF14594"/>
    </source>
</evidence>
<dbReference type="AlphaFoldDB" id="A0A370I4U7"/>
<name>A0A370I4U7_9NOCA</name>
<dbReference type="STRING" id="1210086.GCA_001613105_04131"/>
<accession>A0A370I4U7</accession>
<organism evidence="2 3">
    <name type="scientific">Nocardia pseudobrasiliensis</name>
    <dbReference type="NCBI Taxonomy" id="45979"/>
    <lineage>
        <taxon>Bacteria</taxon>
        <taxon>Bacillati</taxon>
        <taxon>Actinomycetota</taxon>
        <taxon>Actinomycetes</taxon>
        <taxon>Mycobacteriales</taxon>
        <taxon>Nocardiaceae</taxon>
        <taxon>Nocardia</taxon>
    </lineage>
</organism>
<dbReference type="Proteomes" id="UP000254869">
    <property type="component" value="Unassembled WGS sequence"/>
</dbReference>
<dbReference type="InterPro" id="IPR029432">
    <property type="entry name" value="Gp28/Gp37-like_dom"/>
</dbReference>
<dbReference type="Pfam" id="PF14594">
    <property type="entry name" value="Sipho_Gp37"/>
    <property type="match status" value="1"/>
</dbReference>
<evidence type="ECO:0000313" key="3">
    <source>
        <dbReference type="Proteomes" id="UP000254869"/>
    </source>
</evidence>
<evidence type="ECO:0000313" key="2">
    <source>
        <dbReference type="EMBL" id="RDI65767.1"/>
    </source>
</evidence>
<gene>
    <name evidence="2" type="ORF">DFR76_10582</name>
</gene>
<reference evidence="2 3" key="1">
    <citation type="submission" date="2018-07" db="EMBL/GenBank/DDBJ databases">
        <title>Genomic Encyclopedia of Type Strains, Phase IV (KMG-IV): sequencing the most valuable type-strain genomes for metagenomic binning, comparative biology and taxonomic classification.</title>
        <authorList>
            <person name="Goeker M."/>
        </authorList>
    </citation>
    <scope>NUCLEOTIDE SEQUENCE [LARGE SCALE GENOMIC DNA]</scope>
    <source>
        <strain evidence="2 3">DSM 44290</strain>
    </source>
</reference>
<protein>
    <recommendedName>
        <fullName evidence="1">Gp28/Gp37-like domain-containing protein</fullName>
    </recommendedName>
</protein>
<sequence>MSVPTVDFDAVYERFRANAADERFRRLAPPLVRIWDGNWQLRGRVTRIVSAEINEVNNDTGMATIELPLDYWISDWVVNLEKRTSNIHLTVDKDNIRWSGRMDSFTVRKNADGSGVLALSFKHDYEELKHIICYPNPFLPPEVQFPKLWFCFGPAKWALKLTAHLNIMRLNGKFWDLSPDPMDPAYWPSDGRSSWSMVVKPDPIGIDNSLPALVISRMKSLHDASKKIVADAQLTWTFRRFLPGDPEPWPGANLRYGCLVIDLEDRSGFTKGTSFFGDLFGGLVRAFVNLGSDGLKEGIDIIDDPSIPAEYRDPDFKGTLPEAPWVIYRDGPHTGIQTSEFTVKPATDVGVIAGGHSPAGVNELIGAAIQTVGDLIAAAVFVPPIGGALDRILAPLYTDVLFSFGKWGFPDRKAKLGWSHYHEHFQEGADKAYSLGWLLAMRAGQWATRETTSHEVVVADGAPYHIGGRGFGHFYLGDRVGSTVRGMAPGRVFVDRVTQVSLAWNREQAPGWKITVGQREDQDPVIKAWEQLREILSLIQDLGVL</sequence>
<proteinExistence type="predicted"/>
<dbReference type="EMBL" id="QQBC01000005">
    <property type="protein sequence ID" value="RDI65767.1"/>
    <property type="molecule type" value="Genomic_DNA"/>
</dbReference>
<comment type="caution">
    <text evidence="2">The sequence shown here is derived from an EMBL/GenBank/DDBJ whole genome shotgun (WGS) entry which is preliminary data.</text>
</comment>